<evidence type="ECO:0000259" key="2">
    <source>
        <dbReference type="Pfam" id="PF14111"/>
    </source>
</evidence>
<dbReference type="PANTHER" id="PTHR31286">
    <property type="entry name" value="GLYCINE-RICH CELL WALL STRUCTURAL PROTEIN 1.8-LIKE"/>
    <property type="match status" value="1"/>
</dbReference>
<dbReference type="Pfam" id="PF14111">
    <property type="entry name" value="DUF4283"/>
    <property type="match status" value="1"/>
</dbReference>
<evidence type="ECO:0000256" key="1">
    <source>
        <dbReference type="SAM" id="MobiDB-lite"/>
    </source>
</evidence>
<feature type="compositionally biased region" description="Basic and acidic residues" evidence="1">
    <location>
        <begin position="236"/>
        <end position="247"/>
    </location>
</feature>
<feature type="domain" description="DUF4283" evidence="2">
    <location>
        <begin position="39"/>
        <end position="113"/>
    </location>
</feature>
<name>A0ABU6RUT0_9FABA</name>
<protein>
    <recommendedName>
        <fullName evidence="2">DUF4283 domain-containing protein</fullName>
    </recommendedName>
</protein>
<dbReference type="Proteomes" id="UP001341840">
    <property type="component" value="Unassembled WGS sequence"/>
</dbReference>
<feature type="region of interest" description="Disordered" evidence="1">
    <location>
        <begin position="152"/>
        <end position="176"/>
    </location>
</feature>
<accession>A0ABU6RUT0</accession>
<evidence type="ECO:0000313" key="3">
    <source>
        <dbReference type="EMBL" id="MED6127518.1"/>
    </source>
</evidence>
<dbReference type="InterPro" id="IPR040256">
    <property type="entry name" value="At4g02000-like"/>
</dbReference>
<sequence>MAASSALHTNTHHINNIGEEEEVIRFHDEDVHKGIKKYTKSLIGRLLVDKHFSTGTLEAALYSIWRQPKGFKVLNHGGNLFQFFFDNETDLLRVINGEPWLLKNYFLNLKRWTVDSPIWHEIRSCSKHLEDIAGDSVVELWGPWLRAEQFGNRIGGENDKSNSKAPGADTGNRAKLTKPTPVSLVKCFASLSMKEPTLRVEGDDSDAQSIYQGDGGNNGVKVVKGDYMHGQPLLIRDNDESTQKQDSEIPSTFNIGCSKGRKVGEESRRKNWKSRSG</sequence>
<keyword evidence="4" id="KW-1185">Reference proteome</keyword>
<feature type="region of interest" description="Disordered" evidence="1">
    <location>
        <begin position="199"/>
        <end position="219"/>
    </location>
</feature>
<comment type="caution">
    <text evidence="3">The sequence shown here is derived from an EMBL/GenBank/DDBJ whole genome shotgun (WGS) entry which is preliminary data.</text>
</comment>
<dbReference type="EMBL" id="JASCZI010031834">
    <property type="protein sequence ID" value="MED6127518.1"/>
    <property type="molecule type" value="Genomic_DNA"/>
</dbReference>
<gene>
    <name evidence="3" type="ORF">PIB30_088761</name>
</gene>
<dbReference type="InterPro" id="IPR025558">
    <property type="entry name" value="DUF4283"/>
</dbReference>
<dbReference type="PANTHER" id="PTHR31286:SF178">
    <property type="entry name" value="DUF4283 DOMAIN-CONTAINING PROTEIN"/>
    <property type="match status" value="1"/>
</dbReference>
<proteinExistence type="predicted"/>
<organism evidence="3 4">
    <name type="scientific">Stylosanthes scabra</name>
    <dbReference type="NCBI Taxonomy" id="79078"/>
    <lineage>
        <taxon>Eukaryota</taxon>
        <taxon>Viridiplantae</taxon>
        <taxon>Streptophyta</taxon>
        <taxon>Embryophyta</taxon>
        <taxon>Tracheophyta</taxon>
        <taxon>Spermatophyta</taxon>
        <taxon>Magnoliopsida</taxon>
        <taxon>eudicotyledons</taxon>
        <taxon>Gunneridae</taxon>
        <taxon>Pentapetalae</taxon>
        <taxon>rosids</taxon>
        <taxon>fabids</taxon>
        <taxon>Fabales</taxon>
        <taxon>Fabaceae</taxon>
        <taxon>Papilionoideae</taxon>
        <taxon>50 kb inversion clade</taxon>
        <taxon>dalbergioids sensu lato</taxon>
        <taxon>Dalbergieae</taxon>
        <taxon>Pterocarpus clade</taxon>
        <taxon>Stylosanthes</taxon>
    </lineage>
</organism>
<evidence type="ECO:0000313" key="4">
    <source>
        <dbReference type="Proteomes" id="UP001341840"/>
    </source>
</evidence>
<feature type="region of interest" description="Disordered" evidence="1">
    <location>
        <begin position="236"/>
        <end position="277"/>
    </location>
</feature>
<reference evidence="3 4" key="1">
    <citation type="journal article" date="2023" name="Plants (Basel)">
        <title>Bridging the Gap: Combining Genomics and Transcriptomics Approaches to Understand Stylosanthes scabra, an Orphan Legume from the Brazilian Caatinga.</title>
        <authorList>
            <person name="Ferreira-Neto J.R.C."/>
            <person name="da Silva M.D."/>
            <person name="Binneck E."/>
            <person name="de Melo N.F."/>
            <person name="da Silva R.H."/>
            <person name="de Melo A.L.T.M."/>
            <person name="Pandolfi V."/>
            <person name="Bustamante F.O."/>
            <person name="Brasileiro-Vidal A.C."/>
            <person name="Benko-Iseppon A.M."/>
        </authorList>
    </citation>
    <scope>NUCLEOTIDE SEQUENCE [LARGE SCALE GENOMIC DNA]</scope>
    <source>
        <tissue evidence="3">Leaves</tissue>
    </source>
</reference>